<reference evidence="2 3" key="1">
    <citation type="journal article" date="2019" name="Int. J. Syst. Evol. Microbiol.">
        <title>The Global Catalogue of Microorganisms (GCM) 10K type strain sequencing project: providing services to taxonomists for standard genome sequencing and annotation.</title>
        <authorList>
            <consortium name="The Broad Institute Genomics Platform"/>
            <consortium name="The Broad Institute Genome Sequencing Center for Infectious Disease"/>
            <person name="Wu L."/>
            <person name="Ma J."/>
        </authorList>
    </citation>
    <scope>NUCLEOTIDE SEQUENCE [LARGE SCALE GENOMIC DNA]</scope>
    <source>
        <strain evidence="2 3">SKJ47</strain>
    </source>
</reference>
<evidence type="ECO:0000313" key="2">
    <source>
        <dbReference type="EMBL" id="MFC6891181.1"/>
    </source>
</evidence>
<dbReference type="RefSeq" id="WP_379739036.1">
    <property type="nucleotide sequence ID" value="NZ_JBHSVN010000001.1"/>
</dbReference>
<organism evidence="2 3">
    <name type="scientific">Halopenitus salinus</name>
    <dbReference type="NCBI Taxonomy" id="1198295"/>
    <lineage>
        <taxon>Archaea</taxon>
        <taxon>Methanobacteriati</taxon>
        <taxon>Methanobacteriota</taxon>
        <taxon>Stenosarchaea group</taxon>
        <taxon>Halobacteria</taxon>
        <taxon>Halobacteriales</taxon>
        <taxon>Haloferacaceae</taxon>
        <taxon>Halopenitus</taxon>
    </lineage>
</organism>
<sequence length="278" mass="30458">MDTNSIKSIKQGLSKRESLALTRLAGRNRAIITIEDVQDAIDVSYDEAKQITNDLVHKKWLDRLASGTYLIVPLAAGERGEYTEHEFVIASHLADPTYISYWSALNHHGLTEQVPTTVFAATTEQVPDREIHGVTYTFVTVTEAKFFGFEPTAIDAHTVNVATVEKTLADCADHPEHCGGILELAKGLANAPVRDDEALATQLLRLGNGAAIKRVVYLADVLDVELPGRERLVEAFTTGYSKLDPTRGDEGTHSSEYRLLVNVEANTIRSVAGAREES</sequence>
<keyword evidence="3" id="KW-1185">Reference proteome</keyword>
<dbReference type="EMBL" id="JBHSXL010000001">
    <property type="protein sequence ID" value="MFC6891181.1"/>
    <property type="molecule type" value="Genomic_DNA"/>
</dbReference>
<dbReference type="AlphaFoldDB" id="A0ABD5UPB1"/>
<dbReference type="Pfam" id="PF09407">
    <property type="entry name" value="AbiEi_1"/>
    <property type="match status" value="1"/>
</dbReference>
<gene>
    <name evidence="2" type="ORF">ACFQE9_00830</name>
</gene>
<dbReference type="InterPro" id="IPR018547">
    <property type="entry name" value="AbiEi_C"/>
</dbReference>
<evidence type="ECO:0000259" key="1">
    <source>
        <dbReference type="Pfam" id="PF09407"/>
    </source>
</evidence>
<dbReference type="Proteomes" id="UP001596296">
    <property type="component" value="Unassembled WGS sequence"/>
</dbReference>
<protein>
    <submittedName>
        <fullName evidence="2">Type IV toxin-antitoxin system AbiEi family antitoxin</fullName>
    </submittedName>
</protein>
<accession>A0ABD5UPB1</accession>
<comment type="caution">
    <text evidence="2">The sequence shown here is derived from an EMBL/GenBank/DDBJ whole genome shotgun (WGS) entry which is preliminary data.</text>
</comment>
<proteinExistence type="predicted"/>
<feature type="domain" description="AbiEi antitoxin C-terminal" evidence="1">
    <location>
        <begin position="85"/>
        <end position="219"/>
    </location>
</feature>
<evidence type="ECO:0000313" key="3">
    <source>
        <dbReference type="Proteomes" id="UP001596296"/>
    </source>
</evidence>
<name>A0ABD5UPB1_9EURY</name>